<reference evidence="2 3" key="1">
    <citation type="submission" date="2013-09" db="EMBL/GenBank/DDBJ databases">
        <title>Corchorus capsularis genome sequencing.</title>
        <authorList>
            <person name="Alam M."/>
            <person name="Haque M.S."/>
            <person name="Islam M.S."/>
            <person name="Emdad E.M."/>
            <person name="Islam M.M."/>
            <person name="Ahmed B."/>
            <person name="Halim A."/>
            <person name="Hossen Q.M.M."/>
            <person name="Hossain M.Z."/>
            <person name="Ahmed R."/>
            <person name="Khan M.M."/>
            <person name="Islam R."/>
            <person name="Rashid M.M."/>
            <person name="Khan S.A."/>
            <person name="Rahman M.S."/>
            <person name="Alam M."/>
        </authorList>
    </citation>
    <scope>NUCLEOTIDE SEQUENCE [LARGE SCALE GENOMIC DNA]</scope>
    <source>
        <strain evidence="3">cv. CVL-1</strain>
        <tissue evidence="2">Whole seedling</tissue>
    </source>
</reference>
<dbReference type="EMBL" id="AWWV01007965">
    <property type="protein sequence ID" value="OMO94073.1"/>
    <property type="molecule type" value="Genomic_DNA"/>
</dbReference>
<proteinExistence type="predicted"/>
<evidence type="ECO:0000313" key="2">
    <source>
        <dbReference type="EMBL" id="OMO94073.1"/>
    </source>
</evidence>
<evidence type="ECO:0000313" key="3">
    <source>
        <dbReference type="Proteomes" id="UP000188268"/>
    </source>
</evidence>
<protein>
    <submittedName>
        <fullName evidence="2">Uncharacterized protein</fullName>
    </submittedName>
</protein>
<name>A0A1R3JGW4_COCAP</name>
<evidence type="ECO:0000256" key="1">
    <source>
        <dbReference type="SAM" id="MobiDB-lite"/>
    </source>
</evidence>
<keyword evidence="3" id="KW-1185">Reference proteome</keyword>
<feature type="region of interest" description="Disordered" evidence="1">
    <location>
        <begin position="1"/>
        <end position="32"/>
    </location>
</feature>
<feature type="compositionally biased region" description="Basic and acidic residues" evidence="1">
    <location>
        <begin position="12"/>
        <end position="32"/>
    </location>
</feature>
<accession>A0A1R3JGW4</accession>
<sequence length="32" mass="3448">MMLTPPSAEDSLFEKSDEVHGCGERRGNLAGI</sequence>
<dbReference type="Gramene" id="OMO94073">
    <property type="protein sequence ID" value="OMO94073"/>
    <property type="gene ID" value="CCACVL1_06196"/>
</dbReference>
<dbReference type="Proteomes" id="UP000188268">
    <property type="component" value="Unassembled WGS sequence"/>
</dbReference>
<gene>
    <name evidence="2" type="ORF">CCACVL1_06196</name>
</gene>
<comment type="caution">
    <text evidence="2">The sequence shown here is derived from an EMBL/GenBank/DDBJ whole genome shotgun (WGS) entry which is preliminary data.</text>
</comment>
<organism evidence="2 3">
    <name type="scientific">Corchorus capsularis</name>
    <name type="common">Jute</name>
    <dbReference type="NCBI Taxonomy" id="210143"/>
    <lineage>
        <taxon>Eukaryota</taxon>
        <taxon>Viridiplantae</taxon>
        <taxon>Streptophyta</taxon>
        <taxon>Embryophyta</taxon>
        <taxon>Tracheophyta</taxon>
        <taxon>Spermatophyta</taxon>
        <taxon>Magnoliopsida</taxon>
        <taxon>eudicotyledons</taxon>
        <taxon>Gunneridae</taxon>
        <taxon>Pentapetalae</taxon>
        <taxon>rosids</taxon>
        <taxon>malvids</taxon>
        <taxon>Malvales</taxon>
        <taxon>Malvaceae</taxon>
        <taxon>Grewioideae</taxon>
        <taxon>Apeibeae</taxon>
        <taxon>Corchorus</taxon>
    </lineage>
</organism>
<dbReference type="AlphaFoldDB" id="A0A1R3JGW4"/>